<gene>
    <name evidence="1" type="ORF">NEQG_01233</name>
</gene>
<keyword evidence="2" id="KW-1185">Reference proteome</keyword>
<evidence type="ECO:0000313" key="1">
    <source>
        <dbReference type="EMBL" id="EIJ88543.1"/>
    </source>
</evidence>
<dbReference type="Proteomes" id="UP000002872">
    <property type="component" value="Unassembled WGS sequence"/>
</dbReference>
<evidence type="ECO:0000313" key="2">
    <source>
        <dbReference type="Proteomes" id="UP000002872"/>
    </source>
</evidence>
<dbReference type="InParanoid" id="I3EH46"/>
<proteinExistence type="predicted"/>
<dbReference type="HOGENOM" id="CLU_330662_0_0_1"/>
<accession>I3EH46</accession>
<dbReference type="OMA" id="CIIGMKI"/>
<dbReference type="EMBL" id="GL870878">
    <property type="protein sequence ID" value="EIJ88543.1"/>
    <property type="molecule type" value="Genomic_DNA"/>
</dbReference>
<dbReference type="OrthoDB" id="2187728at2759"/>
<dbReference type="AlphaFoldDB" id="I3EH46"/>
<reference evidence="1" key="1">
    <citation type="submission" date="2011-01" db="EMBL/GenBank/DDBJ databases">
        <title>The Genome Sequence of Nematocida parisii strain ERTm3.</title>
        <authorList>
            <consortium name="The Broad Institute Genome Sequencing Platform"/>
            <consortium name="The Broad Institute Genome Sequencing Center for Infectious Disease"/>
            <person name="Cuomo C."/>
            <person name="Troemel E."/>
            <person name="Young S.K."/>
            <person name="Zeng Q."/>
            <person name="Gargeya S."/>
            <person name="Fitzgerald M."/>
            <person name="Haas B."/>
            <person name="Abouelleil A."/>
            <person name="Alvarado L."/>
            <person name="Arachchi H.M."/>
            <person name="Berlin A."/>
            <person name="Chapman S.B."/>
            <person name="Gearin G."/>
            <person name="Goldberg J."/>
            <person name="Griggs A."/>
            <person name="Gujja S."/>
            <person name="Hansen M."/>
            <person name="Heiman D."/>
            <person name="Howarth C."/>
            <person name="Larimer J."/>
            <person name="Lui A."/>
            <person name="MacDonald P.J.P."/>
            <person name="McCowen C."/>
            <person name="Montmayeur A."/>
            <person name="Murphy C."/>
            <person name="Neiman D."/>
            <person name="Pearson M."/>
            <person name="Priest M."/>
            <person name="Roberts A."/>
            <person name="Saif S."/>
            <person name="Shea T."/>
            <person name="Sisk P."/>
            <person name="Stolte C."/>
            <person name="Sykes S."/>
            <person name="Wortman J."/>
            <person name="Nusbaum C."/>
            <person name="Birren B."/>
        </authorList>
    </citation>
    <scope>NUCLEOTIDE SEQUENCE</scope>
    <source>
        <strain evidence="1">ERTm3</strain>
    </source>
</reference>
<organism evidence="1 2">
    <name type="scientific">Nematocida parisii (strain ERTm3)</name>
    <name type="common">Nematode killer fungus</name>
    <dbReference type="NCBI Taxonomy" id="935791"/>
    <lineage>
        <taxon>Eukaryota</taxon>
        <taxon>Fungi</taxon>
        <taxon>Fungi incertae sedis</taxon>
        <taxon>Microsporidia</taxon>
        <taxon>Nematocida</taxon>
    </lineage>
</organism>
<protein>
    <submittedName>
        <fullName evidence="1">Uncharacterized protein</fullName>
    </submittedName>
</protein>
<sequence>MKYFRVPAVPTVSDQLLFRLSQEGDLQAVIEKVLSEYFTYNEYTAGSLRPAARDVLISYISRRRLSQKTEKNNNNENRKNGEGPLAVADELWSKIVEYSITGVEPVSVLIGCEGESADISVSCVIHLDSMRVQCEEFIDKISGGVSHKAFSLSKLWSFGKALIGDSNTFLSKILLHGMNNPENISAFAEIIGSKERVPILTEIYVLGKIKSQEEIGPEYTECSSNSFIESLRYIIFLYRHVHYVTGSWKESAVSTVISQLMKIECNHEVEVRVILNIILLDILQESKEEQGRRLLLLTDTISILEGILTEYANSSDILEYCMWLCTEAECIMDVPPYIRDDLVARIVRICIIYGRPTLLVNELERSTHWFDYFFLIQEYYKSQNIPMEITLTEKALLGINIYRSIKNRKGQELLKSEGICNNGNIKKRARIKYIDKAVKPTDKIYSGERVVIHACIPMDEISKINGDLVYSVYLEVDNRRVSISTGKARVSFINKGSVDRIIPITRIIVEMGGGTIIIPVNYTIKVLPVVYITPVVLYSYTVTPYGMTKVYAKGITPTVKDLLIHSTGVGYKPARKEIFYGVDFIGRKIRIHTPHSYVSVPKPRISYRVGNNSDIKYSISGVCDKLHIYNGTINKARSTIRVNNRRVVNSSEDDTPADSENVPSLVEVGIYDLISHKKIKSKEYSPIELVIRYWLYRKNRILYLLKPFTRDNPCTLLDALPVCPILAPVLVLHCNNTINIRKVPLEPNITNPYNLLGEWSSLNSLLDTCLFERKANQINKLIHTLSHGNTQDSAVHTISKDRMRIWYTNTALVRATTVSDGIIIYIQNYSAYLTVLCIIGMKITQAFPMGSVIYRSNESIDSLSVIMNTV</sequence>
<name>I3EH46_NEMP3</name>
<dbReference type="VEuPathDB" id="MicrosporidiaDB:NEQG_01233"/>